<organism evidence="2 3">
    <name type="scientific">Candidatus Faecalibacterium intestinigallinarum</name>
    <dbReference type="NCBI Taxonomy" id="2838581"/>
    <lineage>
        <taxon>Bacteria</taxon>
        <taxon>Bacillati</taxon>
        <taxon>Bacillota</taxon>
        <taxon>Clostridia</taxon>
        <taxon>Eubacteriales</taxon>
        <taxon>Oscillospiraceae</taxon>
        <taxon>Faecalibacterium</taxon>
    </lineage>
</organism>
<evidence type="ECO:0008006" key="4">
    <source>
        <dbReference type="Google" id="ProtNLM"/>
    </source>
</evidence>
<protein>
    <recommendedName>
        <fullName evidence="4">Bacterial repeat domain-containing protein</fullName>
    </recommendedName>
</protein>
<comment type="caution">
    <text evidence="2">The sequence shown here is derived from an EMBL/GenBank/DDBJ whole genome shotgun (WGS) entry which is preliminary data.</text>
</comment>
<reference evidence="2" key="1">
    <citation type="journal article" date="2021" name="PeerJ">
        <title>Extensive microbial diversity within the chicken gut microbiome revealed by metagenomics and culture.</title>
        <authorList>
            <person name="Gilroy R."/>
            <person name="Ravi A."/>
            <person name="Getino M."/>
            <person name="Pursley I."/>
            <person name="Horton D.L."/>
            <person name="Alikhan N.F."/>
            <person name="Baker D."/>
            <person name="Gharbi K."/>
            <person name="Hall N."/>
            <person name="Watson M."/>
            <person name="Adriaenssens E.M."/>
            <person name="Foster-Nyarko E."/>
            <person name="Jarju S."/>
            <person name="Secka A."/>
            <person name="Antonio M."/>
            <person name="Oren A."/>
            <person name="Chaudhuri R.R."/>
            <person name="La Ragione R."/>
            <person name="Hildebrand F."/>
            <person name="Pallen M.J."/>
        </authorList>
    </citation>
    <scope>NUCLEOTIDE SEQUENCE</scope>
    <source>
        <strain evidence="2">ChiHcolR34-3080</strain>
    </source>
</reference>
<gene>
    <name evidence="2" type="ORF">H9890_02995</name>
</gene>
<evidence type="ECO:0000256" key="1">
    <source>
        <dbReference type="SAM" id="SignalP"/>
    </source>
</evidence>
<proteinExistence type="predicted"/>
<dbReference type="AlphaFoldDB" id="A0A9D1Q9F1"/>
<dbReference type="Proteomes" id="UP000823933">
    <property type="component" value="Unassembled WGS sequence"/>
</dbReference>
<keyword evidence="1" id="KW-0732">Signal</keyword>
<dbReference type="PROSITE" id="PS51257">
    <property type="entry name" value="PROKAR_LIPOPROTEIN"/>
    <property type="match status" value="1"/>
</dbReference>
<reference evidence="2" key="2">
    <citation type="submission" date="2021-04" db="EMBL/GenBank/DDBJ databases">
        <authorList>
            <person name="Gilroy R."/>
        </authorList>
    </citation>
    <scope>NUCLEOTIDE SEQUENCE</scope>
    <source>
        <strain evidence="2">ChiHcolR34-3080</strain>
    </source>
</reference>
<feature type="signal peptide" evidence="1">
    <location>
        <begin position="1"/>
        <end position="21"/>
    </location>
</feature>
<accession>A0A9D1Q9F1</accession>
<feature type="chain" id="PRO_5038497895" description="Bacterial repeat domain-containing protein" evidence="1">
    <location>
        <begin position="22"/>
        <end position="385"/>
    </location>
</feature>
<name>A0A9D1Q9F1_9FIRM</name>
<sequence length="385" mass="42360">MNAKKLLSTLLSAAMAVSMLAGCFGGSNDFSREAAKAANKAQDTVEFSTDSRLTKSLLEALEENIQTYDVHDAMEADENLEVLLTSGYDLDIHAVTAEDAKAAAEAIAQLVAKEDVSGKKSTGYISMVLNDNHYYYAAVLTYRTGNSGGSNAGNDEVDNSPQTYTLTVIWNADQGTVKVNNIEYNNGKAEVNVKAGSKVTVQALPYTGFKVDDFSTDMAAIISENTLTIDPIIDNTLIGVFFGKAPIEVGEIKIDWSKSLEFQKKDWYGCHEKLDLVKTPLYITVSYKYDTKPDETVLVTPDMIEHVGYTTNLPDRKVNEYYEDDGNGNDYWAARFEIKYENVSTSFVVNINCEHKGYGNDSCKHCGCCIFWDGTGKTHHTADDV</sequence>
<dbReference type="EMBL" id="DXHQ01000036">
    <property type="protein sequence ID" value="HIW08353.1"/>
    <property type="molecule type" value="Genomic_DNA"/>
</dbReference>
<evidence type="ECO:0000313" key="2">
    <source>
        <dbReference type="EMBL" id="HIW08353.1"/>
    </source>
</evidence>
<evidence type="ECO:0000313" key="3">
    <source>
        <dbReference type="Proteomes" id="UP000823933"/>
    </source>
</evidence>